<reference evidence="1" key="1">
    <citation type="journal article" date="2023" name="G3 (Bethesda)">
        <title>Whole genome assemblies of Zophobas morio and Tenebrio molitor.</title>
        <authorList>
            <person name="Kaur S."/>
            <person name="Stinson S.A."/>
            <person name="diCenzo G.C."/>
        </authorList>
    </citation>
    <scope>NUCLEOTIDE SEQUENCE</scope>
    <source>
        <strain evidence="1">QUZm001</strain>
    </source>
</reference>
<dbReference type="AlphaFoldDB" id="A0AA38IS49"/>
<evidence type="ECO:0000313" key="2">
    <source>
        <dbReference type="Proteomes" id="UP001168821"/>
    </source>
</evidence>
<dbReference type="Proteomes" id="UP001168821">
    <property type="component" value="Unassembled WGS sequence"/>
</dbReference>
<protein>
    <submittedName>
        <fullName evidence="1">Uncharacterized protein</fullName>
    </submittedName>
</protein>
<comment type="caution">
    <text evidence="1">The sequence shown here is derived from an EMBL/GenBank/DDBJ whole genome shotgun (WGS) entry which is preliminary data.</text>
</comment>
<proteinExistence type="predicted"/>
<gene>
    <name evidence="1" type="ORF">Zmor_007571</name>
</gene>
<organism evidence="1 2">
    <name type="scientific">Zophobas morio</name>
    <dbReference type="NCBI Taxonomy" id="2755281"/>
    <lineage>
        <taxon>Eukaryota</taxon>
        <taxon>Metazoa</taxon>
        <taxon>Ecdysozoa</taxon>
        <taxon>Arthropoda</taxon>
        <taxon>Hexapoda</taxon>
        <taxon>Insecta</taxon>
        <taxon>Pterygota</taxon>
        <taxon>Neoptera</taxon>
        <taxon>Endopterygota</taxon>
        <taxon>Coleoptera</taxon>
        <taxon>Polyphaga</taxon>
        <taxon>Cucujiformia</taxon>
        <taxon>Tenebrionidae</taxon>
        <taxon>Zophobas</taxon>
    </lineage>
</organism>
<name>A0AA38IS49_9CUCU</name>
<keyword evidence="2" id="KW-1185">Reference proteome</keyword>
<dbReference type="EMBL" id="JALNTZ010000002">
    <property type="protein sequence ID" value="KAJ3663268.1"/>
    <property type="molecule type" value="Genomic_DNA"/>
</dbReference>
<evidence type="ECO:0000313" key="1">
    <source>
        <dbReference type="EMBL" id="KAJ3663268.1"/>
    </source>
</evidence>
<accession>A0AA38IS49</accession>
<sequence length="167" mass="18886">MKPKQQYSCHHFTNTLFKAMGPQTSLSILLLSTIAISGTFAQHQVTHLMVQNLAQEDIITTIVTDVDEFDWSGNSGPQHNFEDIQIPAGTYHQQQEDVYSLATNCPFSMILIFSDDTRDTYRINMKYALDDSQAAFQHLEGTRDVTYSRVGDNVLLIDVRDNGTYCV</sequence>